<keyword evidence="4 6" id="KW-1133">Transmembrane helix</keyword>
<feature type="transmembrane region" description="Helical" evidence="6">
    <location>
        <begin position="195"/>
        <end position="224"/>
    </location>
</feature>
<comment type="caution">
    <text evidence="7">The sequence shown here is derived from an EMBL/GenBank/DDBJ whole genome shotgun (WGS) entry which is preliminary data.</text>
</comment>
<keyword evidence="3 6" id="KW-0812">Transmembrane</keyword>
<feature type="transmembrane region" description="Helical" evidence="6">
    <location>
        <begin position="245"/>
        <end position="273"/>
    </location>
</feature>
<evidence type="ECO:0000256" key="3">
    <source>
        <dbReference type="ARBA" id="ARBA00022692"/>
    </source>
</evidence>
<keyword evidence="5 6" id="KW-0472">Membrane</keyword>
<accession>A0A255XV36</accession>
<dbReference type="PANTHER" id="PTHR32196:SF72">
    <property type="entry name" value="RIBOSE IMPORT PERMEASE PROTEIN RBSC"/>
    <property type="match status" value="1"/>
</dbReference>
<feature type="transmembrane region" description="Helical" evidence="6">
    <location>
        <begin position="45"/>
        <end position="74"/>
    </location>
</feature>
<keyword evidence="8" id="KW-1185">Reference proteome</keyword>
<dbReference type="RefSeq" id="WP_094407639.1">
    <property type="nucleotide sequence ID" value="NZ_BMJZ01000001.1"/>
</dbReference>
<name>A0A255XV36_9PROT</name>
<feature type="transmembrane region" description="Helical" evidence="6">
    <location>
        <begin position="154"/>
        <end position="175"/>
    </location>
</feature>
<proteinExistence type="predicted"/>
<sequence>MRRDLLLAAVILGLALLIGWRAPVFLTLGTLDDIATDTALLTMMALAQMLVILTRGIDLSVAAMLAFCGMAAALTGQAFPDAPVGLLLALGLGVGGILGAINGAFVAFLKVPPIVVTLASMSLYRGATFLLSGGRWVSSHDMPAAFRGFPTDRLLGMTHLVWFALLAILLAYAGLRYSRFGRSLYAYGGNPSAALYVGIAPGRVLFSVYAISGAVAGLCGALWVGRYGIAFTDAAQGFELQIIAACVIGGVSIAGGIGTVTGCLLGAIFLGMIGNALPIMAISPFWQMLISGAVILAAVMINRQKGRATKIILRPKTATEGAR</sequence>
<organism evidence="7 8">
    <name type="scientific">Elstera cyanobacteriorum</name>
    <dbReference type="NCBI Taxonomy" id="2022747"/>
    <lineage>
        <taxon>Bacteria</taxon>
        <taxon>Pseudomonadati</taxon>
        <taxon>Pseudomonadota</taxon>
        <taxon>Alphaproteobacteria</taxon>
        <taxon>Rhodospirillales</taxon>
        <taxon>Rhodospirillaceae</taxon>
        <taxon>Elstera</taxon>
    </lineage>
</organism>
<reference evidence="7 8" key="1">
    <citation type="submission" date="2017-07" db="EMBL/GenBank/DDBJ databases">
        <title>Elstera cyanobacteriorum sp. nov., a novel bacterium isolated from cyanobacterial aggregates in a eutrophic lake.</title>
        <authorList>
            <person name="Cai H."/>
        </authorList>
    </citation>
    <scope>NUCLEOTIDE SEQUENCE [LARGE SCALE GENOMIC DNA]</scope>
    <source>
        <strain evidence="7 8">TH019</strain>
    </source>
</reference>
<dbReference type="CDD" id="cd06579">
    <property type="entry name" value="TM_PBP1_transp_AraH_like"/>
    <property type="match status" value="1"/>
</dbReference>
<keyword evidence="2" id="KW-1003">Cell membrane</keyword>
<comment type="subcellular location">
    <subcellularLocation>
        <location evidence="1">Cell membrane</location>
        <topology evidence="1">Multi-pass membrane protein</topology>
    </subcellularLocation>
</comment>
<dbReference type="EMBL" id="NOXS01000026">
    <property type="protein sequence ID" value="OYQ20772.1"/>
    <property type="molecule type" value="Genomic_DNA"/>
</dbReference>
<dbReference type="GO" id="GO:0022857">
    <property type="term" value="F:transmembrane transporter activity"/>
    <property type="evidence" value="ECO:0007669"/>
    <property type="project" value="InterPro"/>
</dbReference>
<evidence type="ECO:0000313" key="8">
    <source>
        <dbReference type="Proteomes" id="UP000216361"/>
    </source>
</evidence>
<evidence type="ECO:0000256" key="6">
    <source>
        <dbReference type="SAM" id="Phobius"/>
    </source>
</evidence>
<feature type="transmembrane region" description="Helical" evidence="6">
    <location>
        <begin position="114"/>
        <end position="133"/>
    </location>
</feature>
<feature type="transmembrane region" description="Helical" evidence="6">
    <location>
        <begin position="279"/>
        <end position="301"/>
    </location>
</feature>
<dbReference type="Proteomes" id="UP000216361">
    <property type="component" value="Unassembled WGS sequence"/>
</dbReference>
<protein>
    <submittedName>
        <fullName evidence="7">Branched-chain amino acid ABC transporter permease</fullName>
    </submittedName>
</protein>
<feature type="transmembrane region" description="Helical" evidence="6">
    <location>
        <begin position="86"/>
        <end position="108"/>
    </location>
</feature>
<evidence type="ECO:0000256" key="5">
    <source>
        <dbReference type="ARBA" id="ARBA00023136"/>
    </source>
</evidence>
<dbReference type="Pfam" id="PF02653">
    <property type="entry name" value="BPD_transp_2"/>
    <property type="match status" value="1"/>
</dbReference>
<evidence type="ECO:0000256" key="2">
    <source>
        <dbReference type="ARBA" id="ARBA00022475"/>
    </source>
</evidence>
<evidence type="ECO:0000256" key="1">
    <source>
        <dbReference type="ARBA" id="ARBA00004651"/>
    </source>
</evidence>
<dbReference type="PANTHER" id="PTHR32196">
    <property type="entry name" value="ABC TRANSPORTER PERMEASE PROTEIN YPHD-RELATED-RELATED"/>
    <property type="match status" value="1"/>
</dbReference>
<dbReference type="OrthoDB" id="192433at2"/>
<gene>
    <name evidence="7" type="ORF">CHR90_03730</name>
</gene>
<dbReference type="InterPro" id="IPR001851">
    <property type="entry name" value="ABC_transp_permease"/>
</dbReference>
<dbReference type="AlphaFoldDB" id="A0A255XV36"/>
<dbReference type="GO" id="GO:0005886">
    <property type="term" value="C:plasma membrane"/>
    <property type="evidence" value="ECO:0007669"/>
    <property type="project" value="UniProtKB-SubCell"/>
</dbReference>
<evidence type="ECO:0000313" key="7">
    <source>
        <dbReference type="EMBL" id="OYQ20772.1"/>
    </source>
</evidence>
<evidence type="ECO:0000256" key="4">
    <source>
        <dbReference type="ARBA" id="ARBA00022989"/>
    </source>
</evidence>